<dbReference type="KEGG" id="tes:BW730_04020"/>
<evidence type="ECO:0008006" key="3">
    <source>
        <dbReference type="Google" id="ProtNLM"/>
    </source>
</evidence>
<reference evidence="2" key="1">
    <citation type="submission" date="2017-02" db="EMBL/GenBank/DDBJ databases">
        <title>Tessaracoccus aquaemaris sp. nov., isolated from the intestine of a Korean rockfish, Sebastes schlegelii, in a marine aquaculture pond.</title>
        <authorList>
            <person name="Tak E.J."/>
            <person name="Bae J.-W."/>
        </authorList>
    </citation>
    <scope>NUCLEOTIDE SEQUENCE [LARGE SCALE GENOMIC DNA]</scope>
    <source>
        <strain evidence="2">NSG39</strain>
    </source>
</reference>
<protein>
    <recommendedName>
        <fullName evidence="3">DUF2283 domain-containing protein</fullName>
    </recommendedName>
</protein>
<sequence length="86" mass="9462">MQMWSDEAEVKVDYDPSANAAAITFAAFPKVGTLTDIPVFENGELTAILTFVDGKLIQLQLLDAQTQLPAEMMPSRRLPDDLLPPE</sequence>
<organism evidence="1 2">
    <name type="scientific">Tessaracoccus aquimaris</name>
    <dbReference type="NCBI Taxonomy" id="1332264"/>
    <lineage>
        <taxon>Bacteria</taxon>
        <taxon>Bacillati</taxon>
        <taxon>Actinomycetota</taxon>
        <taxon>Actinomycetes</taxon>
        <taxon>Propionibacteriales</taxon>
        <taxon>Propionibacteriaceae</taxon>
        <taxon>Tessaracoccus</taxon>
    </lineage>
</organism>
<dbReference type="RefSeq" id="WP_077685129.1">
    <property type="nucleotide sequence ID" value="NZ_CP019606.1"/>
</dbReference>
<gene>
    <name evidence="1" type="ORF">BW730_04020</name>
</gene>
<keyword evidence="2" id="KW-1185">Reference proteome</keyword>
<dbReference type="EMBL" id="CP019606">
    <property type="protein sequence ID" value="AQP46819.1"/>
    <property type="molecule type" value="Genomic_DNA"/>
</dbReference>
<dbReference type="AlphaFoldDB" id="A0A1Q2CL44"/>
<accession>A0A1Q2CL44</accession>
<evidence type="ECO:0000313" key="1">
    <source>
        <dbReference type="EMBL" id="AQP46819.1"/>
    </source>
</evidence>
<name>A0A1Q2CL44_9ACTN</name>
<proteinExistence type="predicted"/>
<dbReference type="Proteomes" id="UP000188145">
    <property type="component" value="Chromosome"/>
</dbReference>
<evidence type="ECO:0000313" key="2">
    <source>
        <dbReference type="Proteomes" id="UP000188145"/>
    </source>
</evidence>